<name>A0A8S1LPI0_9CILI</name>
<evidence type="ECO:0000313" key="2">
    <source>
        <dbReference type="Proteomes" id="UP000692954"/>
    </source>
</evidence>
<organism evidence="1 2">
    <name type="scientific">Paramecium sonneborni</name>
    <dbReference type="NCBI Taxonomy" id="65129"/>
    <lineage>
        <taxon>Eukaryota</taxon>
        <taxon>Sar</taxon>
        <taxon>Alveolata</taxon>
        <taxon>Ciliophora</taxon>
        <taxon>Intramacronucleata</taxon>
        <taxon>Oligohymenophorea</taxon>
        <taxon>Peniculida</taxon>
        <taxon>Parameciidae</taxon>
        <taxon>Paramecium</taxon>
    </lineage>
</organism>
<dbReference type="AlphaFoldDB" id="A0A8S1LPI0"/>
<proteinExistence type="predicted"/>
<dbReference type="EMBL" id="CAJJDN010000026">
    <property type="protein sequence ID" value="CAD8070198.1"/>
    <property type="molecule type" value="Genomic_DNA"/>
</dbReference>
<dbReference type="Proteomes" id="UP000692954">
    <property type="component" value="Unassembled WGS sequence"/>
</dbReference>
<comment type="caution">
    <text evidence="1">The sequence shown here is derived from an EMBL/GenBank/DDBJ whole genome shotgun (WGS) entry which is preliminary data.</text>
</comment>
<keyword evidence="2" id="KW-1185">Reference proteome</keyword>
<reference evidence="1" key="1">
    <citation type="submission" date="2021-01" db="EMBL/GenBank/DDBJ databases">
        <authorList>
            <consortium name="Genoscope - CEA"/>
            <person name="William W."/>
        </authorList>
    </citation>
    <scope>NUCLEOTIDE SEQUENCE</scope>
</reference>
<gene>
    <name evidence="1" type="ORF">PSON_ATCC_30995.1.T0260268</name>
</gene>
<sequence length="234" mass="28418">MLKKHNILIISIRQAKKQKKIYQKILVKEITLIDKCQINYFKIGTTRYNCQLNIFNAIADQIFTQIWMKMGFFQNDLSKIKKIINNLFFIFCKLKTYLCSKKNMIIKCLKQEYFQNEYQKGQKLKNWQIKINKKQNMQELENENFTFFNLKQIRLLQVYLLFQSNIKKLKVINLNLKLILKQDLTNSSIQPYITYSVLAIHQKFEETIQIVMQKIPEYEGVNYYYHIKLFQQFF</sequence>
<evidence type="ECO:0000313" key="1">
    <source>
        <dbReference type="EMBL" id="CAD8070198.1"/>
    </source>
</evidence>
<protein>
    <submittedName>
        <fullName evidence="1">Uncharacterized protein</fullName>
    </submittedName>
</protein>
<accession>A0A8S1LPI0</accession>